<feature type="transmembrane region" description="Helical" evidence="5">
    <location>
        <begin position="174"/>
        <end position="197"/>
    </location>
</feature>
<sequence length="325" mass="37881">MQEQESIKSIPSNRLQFFPIMMFATIMGLAGLTLVYRRGSEVLHLPAFISIIMIVLTTIVFLTVSYFYILKIIKYKDEVKKEFSHPVRINFFAASSISTLLLSMVYRHNIDEISQVLFVIGAFLHIFFTFYTIRFWINNNLEMQHSNPAWFIPIVGNLLVPIAGKGFVDDAVLYFYFSIGIFFWIILFAIILNRIIFHAQFMPKFMPTLFILIAPPAIGFISYIKLTGHLDFFAQILFNLGLFFTILVFVMYKNFIKIKFFISWWAFTFPMAAITLATILMYELSSKFFYAVLSYFLMAITTIIIILVARQTIIHMNKKEICIME</sequence>
<evidence type="ECO:0000256" key="4">
    <source>
        <dbReference type="ARBA" id="ARBA00023136"/>
    </source>
</evidence>
<proteinExistence type="predicted"/>
<keyword evidence="4 5" id="KW-0472">Membrane</keyword>
<organism evidence="6 7">
    <name type="scientific">Arcobacter venerupis</name>
    <dbReference type="NCBI Taxonomy" id="1054033"/>
    <lineage>
        <taxon>Bacteria</taxon>
        <taxon>Pseudomonadati</taxon>
        <taxon>Campylobacterota</taxon>
        <taxon>Epsilonproteobacteria</taxon>
        <taxon>Campylobacterales</taxon>
        <taxon>Arcobacteraceae</taxon>
        <taxon>Arcobacter</taxon>
    </lineage>
</organism>
<dbReference type="CDD" id="cd09323">
    <property type="entry name" value="TDT_SLAC1_like"/>
    <property type="match status" value="1"/>
</dbReference>
<dbReference type="AlphaFoldDB" id="A0AAE7E3W5"/>
<keyword evidence="2 5" id="KW-0812">Transmembrane</keyword>
<dbReference type="RefSeq" id="WP_128358142.1">
    <property type="nucleotide sequence ID" value="NZ_CP053840.1"/>
</dbReference>
<feature type="transmembrane region" description="Helical" evidence="5">
    <location>
        <begin position="209"/>
        <end position="226"/>
    </location>
</feature>
<dbReference type="Pfam" id="PF03595">
    <property type="entry name" value="SLAC1"/>
    <property type="match status" value="1"/>
</dbReference>
<reference evidence="6 7" key="1">
    <citation type="submission" date="2020-05" db="EMBL/GenBank/DDBJ databases">
        <title>Complete genome sequencing of Campylobacter and Arcobacter type strains.</title>
        <authorList>
            <person name="Miller W.G."/>
            <person name="Yee E."/>
        </authorList>
    </citation>
    <scope>NUCLEOTIDE SEQUENCE [LARGE SCALE GENOMIC DNA]</scope>
    <source>
        <strain evidence="6 7">LMG 26156</strain>
    </source>
</reference>
<feature type="transmembrane region" description="Helical" evidence="5">
    <location>
        <begin position="113"/>
        <end position="137"/>
    </location>
</feature>
<feature type="transmembrane region" description="Helical" evidence="5">
    <location>
        <begin position="89"/>
        <end position="107"/>
    </location>
</feature>
<dbReference type="PANTHER" id="PTHR37955:SF1">
    <property type="entry name" value="DEP DOMAIN-CONTAINING PROTEIN"/>
    <property type="match status" value="1"/>
</dbReference>
<name>A0AAE7E3W5_9BACT</name>
<evidence type="ECO:0000256" key="2">
    <source>
        <dbReference type="ARBA" id="ARBA00022692"/>
    </source>
</evidence>
<accession>A0AAE7E3W5</accession>
<feature type="transmembrane region" description="Helical" evidence="5">
    <location>
        <begin position="232"/>
        <end position="252"/>
    </location>
</feature>
<comment type="subcellular location">
    <subcellularLocation>
        <location evidence="1">Membrane</location>
        <topology evidence="1">Multi-pass membrane protein</topology>
    </subcellularLocation>
</comment>
<evidence type="ECO:0000313" key="6">
    <source>
        <dbReference type="EMBL" id="QKF67285.1"/>
    </source>
</evidence>
<dbReference type="EMBL" id="CP053840">
    <property type="protein sequence ID" value="QKF67285.1"/>
    <property type="molecule type" value="Genomic_DNA"/>
</dbReference>
<evidence type="ECO:0000256" key="3">
    <source>
        <dbReference type="ARBA" id="ARBA00022989"/>
    </source>
</evidence>
<dbReference type="PANTHER" id="PTHR37955">
    <property type="entry name" value="TELLURITE RESISTANCE PROTEIN TEHA"/>
    <property type="match status" value="1"/>
</dbReference>
<dbReference type="InterPro" id="IPR038665">
    <property type="entry name" value="Voltage-dep_anion_channel_sf"/>
</dbReference>
<dbReference type="InterPro" id="IPR004695">
    <property type="entry name" value="SLAC1/Mae1/Ssu1/TehA"/>
</dbReference>
<evidence type="ECO:0000256" key="5">
    <source>
        <dbReference type="SAM" id="Phobius"/>
    </source>
</evidence>
<feature type="transmembrane region" description="Helical" evidence="5">
    <location>
        <begin position="149"/>
        <end position="168"/>
    </location>
</feature>
<dbReference type="KEGG" id="avp:AVENP_1739"/>
<feature type="transmembrane region" description="Helical" evidence="5">
    <location>
        <begin position="48"/>
        <end position="69"/>
    </location>
</feature>
<evidence type="ECO:0000313" key="7">
    <source>
        <dbReference type="Proteomes" id="UP000503482"/>
    </source>
</evidence>
<keyword evidence="7" id="KW-1185">Reference proteome</keyword>
<dbReference type="Gene3D" id="1.50.10.150">
    <property type="entry name" value="Voltage-dependent anion channel"/>
    <property type="match status" value="1"/>
</dbReference>
<dbReference type="Proteomes" id="UP000503482">
    <property type="component" value="Chromosome"/>
</dbReference>
<feature type="transmembrane region" description="Helical" evidence="5">
    <location>
        <begin position="264"/>
        <end position="282"/>
    </location>
</feature>
<dbReference type="InterPro" id="IPR052951">
    <property type="entry name" value="Tellurite_res_ion_channel"/>
</dbReference>
<evidence type="ECO:0000256" key="1">
    <source>
        <dbReference type="ARBA" id="ARBA00004141"/>
    </source>
</evidence>
<gene>
    <name evidence="6" type="ORF">AVENP_1739</name>
</gene>
<dbReference type="GO" id="GO:0005886">
    <property type="term" value="C:plasma membrane"/>
    <property type="evidence" value="ECO:0007669"/>
    <property type="project" value="TreeGrafter"/>
</dbReference>
<protein>
    <submittedName>
        <fullName evidence="6">Tellurite-resistance/dicarboxylate transporter (TDT) family protein</fullName>
    </submittedName>
</protein>
<dbReference type="GO" id="GO:0046583">
    <property type="term" value="F:monoatomic cation efflux transmembrane transporter activity"/>
    <property type="evidence" value="ECO:0007669"/>
    <property type="project" value="TreeGrafter"/>
</dbReference>
<feature type="transmembrane region" description="Helical" evidence="5">
    <location>
        <begin position="288"/>
        <end position="309"/>
    </location>
</feature>
<keyword evidence="3 5" id="KW-1133">Transmembrane helix</keyword>
<feature type="transmembrane region" description="Helical" evidence="5">
    <location>
        <begin position="17"/>
        <end position="36"/>
    </location>
</feature>